<accession>A0A0F9B488</accession>
<dbReference type="EMBL" id="LAZR01039645">
    <property type="protein sequence ID" value="KKL16475.1"/>
    <property type="molecule type" value="Genomic_DNA"/>
</dbReference>
<comment type="caution">
    <text evidence="1">The sequence shown here is derived from an EMBL/GenBank/DDBJ whole genome shotgun (WGS) entry which is preliminary data.</text>
</comment>
<proteinExistence type="predicted"/>
<gene>
    <name evidence="1" type="ORF">LCGC14_2495190</name>
</gene>
<dbReference type="AlphaFoldDB" id="A0A0F9B488"/>
<name>A0A0F9B488_9ZZZZ</name>
<evidence type="ECO:0000313" key="1">
    <source>
        <dbReference type="EMBL" id="KKL16475.1"/>
    </source>
</evidence>
<sequence length="198" mass="22209">MSTMRRALPSSLTPGGPLILIEEGVERDVVRQIITYHIDVPSHVTTSHPKWDSHLAAMMRTIEEQLVSQGWQFDGSPFWLCGRGCTCSTCSMKSGLIIGHNARCTYCDKGFIVRGPKPVFPVGTITKPVSGNIRNGFQPTTAEFARTMDYDQVELSGGSIRFVPSQTELHSYWLTAMWRRRGIRTQLDPDANVLIRRN</sequence>
<reference evidence="1" key="1">
    <citation type="journal article" date="2015" name="Nature">
        <title>Complex archaea that bridge the gap between prokaryotes and eukaryotes.</title>
        <authorList>
            <person name="Spang A."/>
            <person name="Saw J.H."/>
            <person name="Jorgensen S.L."/>
            <person name="Zaremba-Niedzwiedzka K."/>
            <person name="Martijn J."/>
            <person name="Lind A.E."/>
            <person name="van Eijk R."/>
            <person name="Schleper C."/>
            <person name="Guy L."/>
            <person name="Ettema T.J."/>
        </authorList>
    </citation>
    <scope>NUCLEOTIDE SEQUENCE</scope>
</reference>
<protein>
    <submittedName>
        <fullName evidence="1">Uncharacterized protein</fullName>
    </submittedName>
</protein>
<organism evidence="1">
    <name type="scientific">marine sediment metagenome</name>
    <dbReference type="NCBI Taxonomy" id="412755"/>
    <lineage>
        <taxon>unclassified sequences</taxon>
        <taxon>metagenomes</taxon>
        <taxon>ecological metagenomes</taxon>
    </lineage>
</organism>